<organism evidence="1 2">
    <name type="scientific">Ramlibacter tataouinensis (strain ATCC BAA-407 / DSM 14655 / LMG 21543 / TTB310)</name>
    <dbReference type="NCBI Taxonomy" id="365046"/>
    <lineage>
        <taxon>Bacteria</taxon>
        <taxon>Pseudomonadati</taxon>
        <taxon>Pseudomonadota</taxon>
        <taxon>Betaproteobacteria</taxon>
        <taxon>Burkholderiales</taxon>
        <taxon>Comamonadaceae</taxon>
        <taxon>Ramlibacter</taxon>
    </lineage>
</organism>
<dbReference type="HOGENOM" id="CLU_2303709_0_0_4"/>
<reference evidence="2" key="1">
    <citation type="submission" date="2006-01" db="EMBL/GenBank/DDBJ databases">
        <title>Genome of the cyst-dividing bacterium Ramlibacter tataouinensis.</title>
        <authorList>
            <person name="Barakat M."/>
            <person name="Ortet P."/>
            <person name="De Luca G."/>
            <person name="Jourlin-Castelli C."/>
            <person name="Ansaldi M."/>
            <person name="Py B."/>
            <person name="Fichant G."/>
            <person name="Coutinho P."/>
            <person name="Voulhoux R."/>
            <person name="Bastien O."/>
            <person name="Roy S."/>
            <person name="Marechal E."/>
            <person name="Henrissat B."/>
            <person name="Quentin Y."/>
            <person name="Noirot P."/>
            <person name="Filloux A."/>
            <person name="Mejean V."/>
            <person name="DuBow M."/>
            <person name="Barras F."/>
            <person name="Heulin T."/>
        </authorList>
    </citation>
    <scope>NUCLEOTIDE SEQUENCE [LARGE SCALE GENOMIC DNA]</scope>
    <source>
        <strain evidence="2">ATCC BAA-407 / DSM 14655 / LMG 21543 / TTB310</strain>
    </source>
</reference>
<dbReference type="Proteomes" id="UP000008385">
    <property type="component" value="Chromosome"/>
</dbReference>
<reference evidence="1 2" key="2">
    <citation type="journal article" date="2011" name="PLoS ONE">
        <title>The Cyst-Dividing Bacterium Ramlibacter tataouinensis TTB310 Genome Reveals a Well-Stocked Toolbox for Adaptation to a Desert Environment.</title>
        <authorList>
            <person name="De Luca G."/>
            <person name="Barakat M."/>
            <person name="Ortet P."/>
            <person name="Fochesato S."/>
            <person name="Jourlin-Castelli C."/>
            <person name="Ansaldi M."/>
            <person name="Py B."/>
            <person name="Fichant G."/>
            <person name="Coutinho P.M."/>
            <person name="Voulhoux R."/>
            <person name="Bastien O."/>
            <person name="Marechal E."/>
            <person name="Henrissat B."/>
            <person name="Quentin Y."/>
            <person name="Noirot P."/>
            <person name="Filloux A."/>
            <person name="Mejean V."/>
            <person name="Dubow M.S."/>
            <person name="Barras F."/>
            <person name="Barbe V."/>
            <person name="Weissenbach J."/>
            <person name="Mihalcescu I."/>
            <person name="Vermeglio A."/>
            <person name="Achouak W."/>
            <person name="Heulin T."/>
        </authorList>
    </citation>
    <scope>NUCLEOTIDE SEQUENCE [LARGE SCALE GENOMIC DNA]</scope>
    <source>
        <strain evidence="2">ATCC BAA-407 / DSM 14655 / LMG 21543 / TTB310</strain>
    </source>
</reference>
<gene>
    <name evidence="1" type="ordered locus">Rta_23860</name>
</gene>
<dbReference type="STRING" id="365046.Rta_23860"/>
<name>F5Y183_RAMTT</name>
<sequence>MTPAAPAPYQDLAAARREDDYWSRRWRRTQPARAGLDYEDFAPAYCVGYIGHAQYGGAFEDAEKSLWANWERIKGGSRLSWDEAREAMRAAWDRQDRLSR</sequence>
<dbReference type="OrthoDB" id="282393at2"/>
<protein>
    <submittedName>
        <fullName evidence="1">Uncharacterized protein</fullName>
    </submittedName>
</protein>
<evidence type="ECO:0000313" key="2">
    <source>
        <dbReference type="Proteomes" id="UP000008385"/>
    </source>
</evidence>
<keyword evidence="2" id="KW-1185">Reference proteome</keyword>
<dbReference type="KEGG" id="rta:Rta_23860"/>
<dbReference type="RefSeq" id="WP_013901716.1">
    <property type="nucleotide sequence ID" value="NC_015677.1"/>
</dbReference>
<dbReference type="PATRIC" id="fig|365046.3.peg.2444"/>
<evidence type="ECO:0000313" key="1">
    <source>
        <dbReference type="EMBL" id="AEG93484.1"/>
    </source>
</evidence>
<dbReference type="EMBL" id="CP000245">
    <property type="protein sequence ID" value="AEG93484.1"/>
    <property type="molecule type" value="Genomic_DNA"/>
</dbReference>
<dbReference type="eggNOG" id="COG3861">
    <property type="taxonomic scope" value="Bacteria"/>
</dbReference>
<accession>F5Y183</accession>
<dbReference type="AlphaFoldDB" id="F5Y183"/>
<proteinExistence type="predicted"/>